<dbReference type="GO" id="GO:0009881">
    <property type="term" value="F:photoreceptor activity"/>
    <property type="evidence" value="ECO:0007669"/>
    <property type="project" value="UniProtKB-KW"/>
</dbReference>
<dbReference type="PROSITE" id="PS00238">
    <property type="entry name" value="OPSIN"/>
    <property type="match status" value="1"/>
</dbReference>
<evidence type="ECO:0000256" key="8">
    <source>
        <dbReference type="ARBA" id="ARBA00022991"/>
    </source>
</evidence>
<proteinExistence type="inferred from homology"/>
<dbReference type="GO" id="GO:0007601">
    <property type="term" value="P:visual perception"/>
    <property type="evidence" value="ECO:0007669"/>
    <property type="project" value="UniProtKB-KW"/>
</dbReference>
<dbReference type="PROSITE" id="PS50262">
    <property type="entry name" value="G_PROTEIN_RECEP_F1_2"/>
    <property type="match status" value="2"/>
</dbReference>
<evidence type="ECO:0000256" key="2">
    <source>
        <dbReference type="ARBA" id="ARBA00010663"/>
    </source>
</evidence>
<feature type="compositionally biased region" description="Polar residues" evidence="14">
    <location>
        <begin position="375"/>
        <end position="387"/>
    </location>
</feature>
<sequence>MAIDTEFVSLKMVDVPVAVASSRDEVAINTSSFSFSSSVTPPAGMVNQGNSPYDFNLPLSNETLMVIGIYLTILGNSTFLVVLRRRLRAVSDGQTVLLMNAAFCDLGISITGYPYATISAFYGDWLFGDVICQLYGFLCFTLNEVQMNTLVVIAVFRYVSVCRPQFSLVVFCFLLQLVILIVSYYKILNKSRHLQLGWPDTDPRLFHVGEDDVNSSEGIKCCKYYVCLCESNFKNGVEKHVLWVNMMMVLSFIIFWTPYTVVSIISVFHTDLDTFWYVFPTVFAKTSCMMNPIIYGLSHKLLRRELLAFLKTCCCCYRDENAIKELADLRRRMAEGTYDKEGIYVGKTLHAQMTVLARLQKNVSEHPEDDANPDRSGNTCAITLTDENSSGNSRSNISICIQGKQQEVINGNGNGGAIVDPKGWNCYTGDHQQELSSDSQPSPKIKPSCFQRLTSSSRRKKSSSQDDAETEETLQISVTTLNTKNITMMNEPEFPDEAAKGEREEMIIHTTSTSTVTPIDTITNTQSSI</sequence>
<dbReference type="GO" id="GO:0007602">
    <property type="term" value="P:phototransduction"/>
    <property type="evidence" value="ECO:0007669"/>
    <property type="project" value="UniProtKB-KW"/>
</dbReference>
<name>A0A8J5MJM4_HOMAM</name>
<evidence type="ECO:0000256" key="9">
    <source>
        <dbReference type="ARBA" id="ARBA00023040"/>
    </source>
</evidence>
<keyword evidence="7 15" id="KW-1133">Transmembrane helix</keyword>
<evidence type="ECO:0000256" key="1">
    <source>
        <dbReference type="ARBA" id="ARBA00004141"/>
    </source>
</evidence>
<keyword evidence="8" id="KW-0157">Chromophore</keyword>
<organism evidence="17 18">
    <name type="scientific">Homarus americanus</name>
    <name type="common">American lobster</name>
    <dbReference type="NCBI Taxonomy" id="6706"/>
    <lineage>
        <taxon>Eukaryota</taxon>
        <taxon>Metazoa</taxon>
        <taxon>Ecdysozoa</taxon>
        <taxon>Arthropoda</taxon>
        <taxon>Crustacea</taxon>
        <taxon>Multicrustacea</taxon>
        <taxon>Malacostraca</taxon>
        <taxon>Eumalacostraca</taxon>
        <taxon>Eucarida</taxon>
        <taxon>Decapoda</taxon>
        <taxon>Pleocyemata</taxon>
        <taxon>Astacidea</taxon>
        <taxon>Nephropoidea</taxon>
        <taxon>Nephropidae</taxon>
        <taxon>Homarus</taxon>
    </lineage>
</organism>
<evidence type="ECO:0000259" key="16">
    <source>
        <dbReference type="PROSITE" id="PS50262"/>
    </source>
</evidence>
<keyword evidence="18" id="KW-1185">Reference proteome</keyword>
<feature type="transmembrane region" description="Helical" evidence="15">
    <location>
        <begin position="166"/>
        <end position="185"/>
    </location>
</feature>
<dbReference type="Pfam" id="PF00001">
    <property type="entry name" value="7tm_1"/>
    <property type="match status" value="2"/>
</dbReference>
<gene>
    <name evidence="17" type="primary">SCOP1-L2</name>
    <name evidence="17" type="ORF">Hamer_G009310</name>
</gene>
<comment type="subcellular location">
    <subcellularLocation>
        <location evidence="1">Membrane</location>
        <topology evidence="1">Multi-pass membrane protein</topology>
    </subcellularLocation>
</comment>
<feature type="domain" description="G-protein coupled receptors family 1 profile" evidence="16">
    <location>
        <begin position="166"/>
        <end position="295"/>
    </location>
</feature>
<evidence type="ECO:0000256" key="12">
    <source>
        <dbReference type="ARBA" id="ARBA00023224"/>
    </source>
</evidence>
<reference evidence="17" key="1">
    <citation type="journal article" date="2021" name="Sci. Adv.">
        <title>The American lobster genome reveals insights on longevity, neural, and immune adaptations.</title>
        <authorList>
            <person name="Polinski J.M."/>
            <person name="Zimin A.V."/>
            <person name="Clark K.F."/>
            <person name="Kohn A.B."/>
            <person name="Sadowski N."/>
            <person name="Timp W."/>
            <person name="Ptitsyn A."/>
            <person name="Khanna P."/>
            <person name="Romanova D.Y."/>
            <person name="Williams P."/>
            <person name="Greenwood S.J."/>
            <person name="Moroz L.L."/>
            <person name="Walt D.R."/>
            <person name="Bodnar A.G."/>
        </authorList>
    </citation>
    <scope>NUCLEOTIDE SEQUENCE</scope>
    <source>
        <strain evidence="17">GMGI-L3</strain>
    </source>
</reference>
<keyword evidence="11" id="KW-0675">Receptor</keyword>
<evidence type="ECO:0000256" key="5">
    <source>
        <dbReference type="ARBA" id="ARBA00022692"/>
    </source>
</evidence>
<evidence type="ECO:0000256" key="7">
    <source>
        <dbReference type="ARBA" id="ARBA00022989"/>
    </source>
</evidence>
<dbReference type="Proteomes" id="UP000747542">
    <property type="component" value="Unassembled WGS sequence"/>
</dbReference>
<evidence type="ECO:0000256" key="3">
    <source>
        <dbReference type="ARBA" id="ARBA00022543"/>
    </source>
</evidence>
<protein>
    <submittedName>
        <fullName evidence="17">GQ-Rhodopsin-like 2</fullName>
    </submittedName>
</protein>
<evidence type="ECO:0000313" key="17">
    <source>
        <dbReference type="EMBL" id="KAG7153650.1"/>
    </source>
</evidence>
<accession>A0A8J5MJM4</accession>
<keyword evidence="9" id="KW-0297">G-protein coupled receptor</keyword>
<feature type="domain" description="G-protein coupled receptors family 1 profile" evidence="16">
    <location>
        <begin position="75"/>
        <end position="164"/>
    </location>
</feature>
<dbReference type="InterPro" id="IPR000276">
    <property type="entry name" value="GPCR_Rhodpsn"/>
</dbReference>
<keyword evidence="4" id="KW-0716">Sensory transduction</keyword>
<dbReference type="AlphaFoldDB" id="A0A8J5MJM4"/>
<dbReference type="SUPFAM" id="SSF81321">
    <property type="entry name" value="Family A G protein-coupled receptor-like"/>
    <property type="match status" value="1"/>
</dbReference>
<dbReference type="Gene3D" id="1.20.1070.10">
    <property type="entry name" value="Rhodopsin 7-helix transmembrane proteins"/>
    <property type="match status" value="2"/>
</dbReference>
<keyword evidence="5 15" id="KW-0812">Transmembrane</keyword>
<dbReference type="InterPro" id="IPR050125">
    <property type="entry name" value="GPCR_opsins"/>
</dbReference>
<dbReference type="GO" id="GO:0004930">
    <property type="term" value="F:G protein-coupled receptor activity"/>
    <property type="evidence" value="ECO:0007669"/>
    <property type="project" value="UniProtKB-KW"/>
</dbReference>
<evidence type="ECO:0000313" key="18">
    <source>
        <dbReference type="Proteomes" id="UP000747542"/>
    </source>
</evidence>
<feature type="transmembrane region" description="Helical" evidence="15">
    <location>
        <begin position="63"/>
        <end position="83"/>
    </location>
</feature>
<feature type="transmembrane region" description="Helical" evidence="15">
    <location>
        <begin position="95"/>
        <end position="116"/>
    </location>
</feature>
<dbReference type="PANTHER" id="PTHR24240">
    <property type="entry name" value="OPSIN"/>
    <property type="match status" value="1"/>
</dbReference>
<dbReference type="InterPro" id="IPR017452">
    <property type="entry name" value="GPCR_Rhodpsn_7TM"/>
</dbReference>
<evidence type="ECO:0000256" key="15">
    <source>
        <dbReference type="SAM" id="Phobius"/>
    </source>
</evidence>
<evidence type="ECO:0000256" key="6">
    <source>
        <dbReference type="ARBA" id="ARBA00022925"/>
    </source>
</evidence>
<dbReference type="PRINTS" id="PR00237">
    <property type="entry name" value="GPCRRHODOPSN"/>
</dbReference>
<dbReference type="InterPro" id="IPR027430">
    <property type="entry name" value="Retinal_BS"/>
</dbReference>
<feature type="region of interest" description="Disordered" evidence="14">
    <location>
        <begin position="364"/>
        <end position="394"/>
    </location>
</feature>
<evidence type="ECO:0000256" key="10">
    <source>
        <dbReference type="ARBA" id="ARBA00023136"/>
    </source>
</evidence>
<keyword evidence="6" id="KW-0681">Retinal protein</keyword>
<feature type="transmembrane region" description="Helical" evidence="15">
    <location>
        <begin position="242"/>
        <end position="268"/>
    </location>
</feature>
<evidence type="ECO:0000256" key="11">
    <source>
        <dbReference type="ARBA" id="ARBA00023170"/>
    </source>
</evidence>
<comment type="caution">
    <text evidence="17">The sequence shown here is derived from an EMBL/GenBank/DDBJ whole genome shotgun (WGS) entry which is preliminary data.</text>
</comment>
<evidence type="ECO:0000256" key="4">
    <source>
        <dbReference type="ARBA" id="ARBA00022606"/>
    </source>
</evidence>
<dbReference type="EMBL" id="JAHLQT010046319">
    <property type="protein sequence ID" value="KAG7153650.1"/>
    <property type="molecule type" value="Genomic_DNA"/>
</dbReference>
<feature type="transmembrane region" description="Helical" evidence="15">
    <location>
        <begin position="274"/>
        <end position="297"/>
    </location>
</feature>
<keyword evidence="3" id="KW-0600">Photoreceptor protein</keyword>
<feature type="region of interest" description="Disordered" evidence="14">
    <location>
        <begin position="429"/>
        <end position="473"/>
    </location>
</feature>
<keyword evidence="10 15" id="KW-0472">Membrane</keyword>
<keyword evidence="13" id="KW-0844">Vision</keyword>
<keyword evidence="12" id="KW-0807">Transducer</keyword>
<evidence type="ECO:0000256" key="13">
    <source>
        <dbReference type="ARBA" id="ARBA00023305"/>
    </source>
</evidence>
<dbReference type="GO" id="GO:0016020">
    <property type="term" value="C:membrane"/>
    <property type="evidence" value="ECO:0007669"/>
    <property type="project" value="UniProtKB-SubCell"/>
</dbReference>
<comment type="similarity">
    <text evidence="2">Belongs to the G-protein coupled receptor 1 family.</text>
</comment>
<evidence type="ECO:0000256" key="14">
    <source>
        <dbReference type="SAM" id="MobiDB-lite"/>
    </source>
</evidence>